<feature type="transmembrane region" description="Helical" evidence="1">
    <location>
        <begin position="90"/>
        <end position="108"/>
    </location>
</feature>
<keyword evidence="1" id="KW-0472">Membrane</keyword>
<evidence type="ECO:0000256" key="1">
    <source>
        <dbReference type="SAM" id="Phobius"/>
    </source>
</evidence>
<feature type="transmembrane region" description="Helical" evidence="1">
    <location>
        <begin position="55"/>
        <end position="78"/>
    </location>
</feature>
<gene>
    <name evidence="2" type="ORF">E4635_06675</name>
</gene>
<proteinExistence type="predicted"/>
<sequence>MWKSILQTTLFVGTLDILAACLNAYLSAHVTPGKVLQYIASGIFGDTAFSGGASMMLFGLLFHFVIAFACTAVFYWLYPKIPFFKFSLTVNAILIAVVAWLVTTRLVIPMSRITPPPFDFVRASVSVFILIVCIGIPIAYQSKRFYQEEKQ</sequence>
<keyword evidence="3" id="KW-1185">Reference proteome</keyword>
<dbReference type="OrthoDB" id="7564746at2"/>
<dbReference type="AlphaFoldDB" id="A0A4Z0LAB1"/>
<accession>A0A4Z0LAB1</accession>
<protein>
    <submittedName>
        <fullName evidence="2">DUF1440 domain-containing protein</fullName>
    </submittedName>
</protein>
<reference evidence="2 3" key="1">
    <citation type="submission" date="2019-04" db="EMBL/GenBank/DDBJ databases">
        <title>Flavobacterium sp. strain DS2-A Genome sequencing and assembly.</title>
        <authorList>
            <person name="Kim I."/>
        </authorList>
    </citation>
    <scope>NUCLEOTIDE SEQUENCE [LARGE SCALE GENOMIC DNA]</scope>
    <source>
        <strain evidence="2 3">DS2-A</strain>
    </source>
</reference>
<name>A0A4Z0LAB1_9FLAO</name>
<dbReference type="EMBL" id="SRLH01000003">
    <property type="protein sequence ID" value="TGD58592.1"/>
    <property type="molecule type" value="Genomic_DNA"/>
</dbReference>
<dbReference type="RefSeq" id="WP_135525852.1">
    <property type="nucleotide sequence ID" value="NZ_SRLH01000003.1"/>
</dbReference>
<feature type="transmembrane region" description="Helical" evidence="1">
    <location>
        <begin position="120"/>
        <end position="140"/>
    </location>
</feature>
<keyword evidence="1" id="KW-0812">Transmembrane</keyword>
<keyword evidence="1" id="KW-1133">Transmembrane helix</keyword>
<comment type="caution">
    <text evidence="2">The sequence shown here is derived from an EMBL/GenBank/DDBJ whole genome shotgun (WGS) entry which is preliminary data.</text>
</comment>
<dbReference type="Proteomes" id="UP000297407">
    <property type="component" value="Unassembled WGS sequence"/>
</dbReference>
<organism evidence="2 3">
    <name type="scientific">Flavobacterium humi</name>
    <dbReference type="NCBI Taxonomy" id="2562683"/>
    <lineage>
        <taxon>Bacteria</taxon>
        <taxon>Pseudomonadati</taxon>
        <taxon>Bacteroidota</taxon>
        <taxon>Flavobacteriia</taxon>
        <taxon>Flavobacteriales</taxon>
        <taxon>Flavobacteriaceae</taxon>
        <taxon>Flavobacterium</taxon>
    </lineage>
</organism>
<evidence type="ECO:0000313" key="3">
    <source>
        <dbReference type="Proteomes" id="UP000297407"/>
    </source>
</evidence>
<evidence type="ECO:0000313" key="2">
    <source>
        <dbReference type="EMBL" id="TGD58592.1"/>
    </source>
</evidence>